<keyword evidence="2" id="KW-1185">Reference proteome</keyword>
<evidence type="ECO:0000313" key="2">
    <source>
        <dbReference type="Proteomes" id="UP000832097"/>
    </source>
</evidence>
<organism evidence="1 2">
    <name type="scientific">Agromyces larvae</name>
    <dbReference type="NCBI Taxonomy" id="2929802"/>
    <lineage>
        <taxon>Bacteria</taxon>
        <taxon>Bacillati</taxon>
        <taxon>Actinomycetota</taxon>
        <taxon>Actinomycetes</taxon>
        <taxon>Micrococcales</taxon>
        <taxon>Microbacteriaceae</taxon>
        <taxon>Agromyces</taxon>
    </lineage>
</organism>
<dbReference type="EMBL" id="CP094528">
    <property type="protein sequence ID" value="UOE45477.1"/>
    <property type="molecule type" value="Genomic_DNA"/>
</dbReference>
<name>A0ABY4C1X9_9MICO</name>
<protein>
    <recommendedName>
        <fullName evidence="3">Phage gp6-like head-tail connector protein</fullName>
    </recommendedName>
</protein>
<sequence>MARIVEPGVRDAAFWIDAAHGAVRRYCGWHVAPLITELLELDGTGGRRILLPSLRVVALVKVVNDGRDVTDTVRFSRRSGFLSLKSGCWSDEPGTVEVTLTHGYDLAEVPEVAALIDVLAKRASTNQGAVVQQSIGPASVRVATGGDGGAVSIPLLESEKELLAPYRLTWGA</sequence>
<dbReference type="RefSeq" id="WP_243558076.1">
    <property type="nucleotide sequence ID" value="NZ_CP094528.1"/>
</dbReference>
<dbReference type="Proteomes" id="UP000832097">
    <property type="component" value="Chromosome"/>
</dbReference>
<gene>
    <name evidence="1" type="ORF">MTO99_06890</name>
</gene>
<evidence type="ECO:0000313" key="1">
    <source>
        <dbReference type="EMBL" id="UOE45477.1"/>
    </source>
</evidence>
<evidence type="ECO:0008006" key="3">
    <source>
        <dbReference type="Google" id="ProtNLM"/>
    </source>
</evidence>
<accession>A0ABY4C1X9</accession>
<proteinExistence type="predicted"/>
<reference evidence="1 2" key="1">
    <citation type="submission" date="2022-03" db="EMBL/GenBank/DDBJ databases">
        <title>Mucilaginibacter sp. isolated from the gut of Protaetia brevitarsis seulensis larvae.</title>
        <authorList>
            <person name="Won M."/>
            <person name="Kim S.-J."/>
            <person name="Kwon S.-W."/>
        </authorList>
    </citation>
    <scope>NUCLEOTIDE SEQUENCE [LARGE SCALE GENOMIC DNA]</scope>
    <source>
        <strain evidence="1 2">CFWR-12</strain>
    </source>
</reference>